<keyword evidence="3" id="KW-1185">Reference proteome</keyword>
<feature type="region of interest" description="Disordered" evidence="1">
    <location>
        <begin position="54"/>
        <end position="77"/>
    </location>
</feature>
<sequence length="77" mass="8487">MRPAGRRNSGPDGARSRRPLRAGARRQPARIRTDQGLDRHRLREDAVWDVPVVPAATAPGTRRRPSSALRSTALPLT</sequence>
<reference evidence="3" key="1">
    <citation type="journal article" date="2019" name="Int. J. Syst. Evol. Microbiol.">
        <title>The Global Catalogue of Microorganisms (GCM) 10K type strain sequencing project: providing services to taxonomists for standard genome sequencing and annotation.</title>
        <authorList>
            <consortium name="The Broad Institute Genomics Platform"/>
            <consortium name="The Broad Institute Genome Sequencing Center for Infectious Disease"/>
            <person name="Wu L."/>
            <person name="Ma J."/>
        </authorList>
    </citation>
    <scope>NUCLEOTIDE SEQUENCE [LARGE SCALE GENOMIC DNA]</scope>
    <source>
        <strain evidence="3">CCM 7043</strain>
    </source>
</reference>
<gene>
    <name evidence="2" type="ORF">ACFSJD_01000</name>
</gene>
<feature type="compositionally biased region" description="Basic residues" evidence="1">
    <location>
        <begin position="16"/>
        <end position="29"/>
    </location>
</feature>
<dbReference type="Proteomes" id="UP001597114">
    <property type="component" value="Unassembled WGS sequence"/>
</dbReference>
<name>A0ABW4EM85_9PSEU</name>
<evidence type="ECO:0000313" key="3">
    <source>
        <dbReference type="Proteomes" id="UP001597114"/>
    </source>
</evidence>
<organism evidence="2 3">
    <name type="scientific">Pseudonocardia yunnanensis</name>
    <dbReference type="NCBI Taxonomy" id="58107"/>
    <lineage>
        <taxon>Bacteria</taxon>
        <taxon>Bacillati</taxon>
        <taxon>Actinomycetota</taxon>
        <taxon>Actinomycetes</taxon>
        <taxon>Pseudonocardiales</taxon>
        <taxon>Pseudonocardiaceae</taxon>
        <taxon>Pseudonocardia</taxon>
    </lineage>
</organism>
<comment type="caution">
    <text evidence="2">The sequence shown here is derived from an EMBL/GenBank/DDBJ whole genome shotgun (WGS) entry which is preliminary data.</text>
</comment>
<protein>
    <submittedName>
        <fullName evidence="2">Uncharacterized protein</fullName>
    </submittedName>
</protein>
<feature type="compositionally biased region" description="Basic and acidic residues" evidence="1">
    <location>
        <begin position="31"/>
        <end position="40"/>
    </location>
</feature>
<dbReference type="RefSeq" id="WP_344724786.1">
    <property type="nucleotide sequence ID" value="NZ_BAAAUS010000027.1"/>
</dbReference>
<proteinExistence type="predicted"/>
<dbReference type="EMBL" id="JBHUCO010000001">
    <property type="protein sequence ID" value="MFD1516042.1"/>
    <property type="molecule type" value="Genomic_DNA"/>
</dbReference>
<evidence type="ECO:0000256" key="1">
    <source>
        <dbReference type="SAM" id="MobiDB-lite"/>
    </source>
</evidence>
<accession>A0ABW4EM85</accession>
<feature type="region of interest" description="Disordered" evidence="1">
    <location>
        <begin position="1"/>
        <end position="40"/>
    </location>
</feature>
<evidence type="ECO:0000313" key="2">
    <source>
        <dbReference type="EMBL" id="MFD1516042.1"/>
    </source>
</evidence>